<organism evidence="1 2">
    <name type="scientific">Hyaloscypha variabilis (strain UAMH 11265 / GT02V1 / F)</name>
    <name type="common">Meliniomyces variabilis</name>
    <dbReference type="NCBI Taxonomy" id="1149755"/>
    <lineage>
        <taxon>Eukaryota</taxon>
        <taxon>Fungi</taxon>
        <taxon>Dikarya</taxon>
        <taxon>Ascomycota</taxon>
        <taxon>Pezizomycotina</taxon>
        <taxon>Leotiomycetes</taxon>
        <taxon>Helotiales</taxon>
        <taxon>Hyaloscyphaceae</taxon>
        <taxon>Hyaloscypha</taxon>
        <taxon>Hyaloscypha variabilis</taxon>
    </lineage>
</organism>
<accession>A0A2J6RRC9</accession>
<dbReference type="PANTHER" id="PTHR24148">
    <property type="entry name" value="ANKYRIN REPEAT DOMAIN-CONTAINING PROTEIN 39 HOMOLOG-RELATED"/>
    <property type="match status" value="1"/>
</dbReference>
<dbReference type="Proteomes" id="UP000235786">
    <property type="component" value="Unassembled WGS sequence"/>
</dbReference>
<keyword evidence="2" id="KW-1185">Reference proteome</keyword>
<reference evidence="1 2" key="1">
    <citation type="submission" date="2016-04" db="EMBL/GenBank/DDBJ databases">
        <title>A degradative enzymes factory behind the ericoid mycorrhizal symbiosis.</title>
        <authorList>
            <consortium name="DOE Joint Genome Institute"/>
            <person name="Martino E."/>
            <person name="Morin E."/>
            <person name="Grelet G."/>
            <person name="Kuo A."/>
            <person name="Kohler A."/>
            <person name="Daghino S."/>
            <person name="Barry K."/>
            <person name="Choi C."/>
            <person name="Cichocki N."/>
            <person name="Clum A."/>
            <person name="Copeland A."/>
            <person name="Hainaut M."/>
            <person name="Haridas S."/>
            <person name="Labutti K."/>
            <person name="Lindquist E."/>
            <person name="Lipzen A."/>
            <person name="Khouja H.-R."/>
            <person name="Murat C."/>
            <person name="Ohm R."/>
            <person name="Olson A."/>
            <person name="Spatafora J."/>
            <person name="Veneault-Fourrey C."/>
            <person name="Henrissat B."/>
            <person name="Grigoriev I."/>
            <person name="Martin F."/>
            <person name="Perotto S."/>
        </authorList>
    </citation>
    <scope>NUCLEOTIDE SEQUENCE [LARGE SCALE GENOMIC DNA]</scope>
    <source>
        <strain evidence="1 2">F</strain>
    </source>
</reference>
<dbReference type="AlphaFoldDB" id="A0A2J6RRC9"/>
<dbReference type="InterPro" id="IPR052895">
    <property type="entry name" value="HetReg/Transcr_Mod"/>
</dbReference>
<dbReference type="OrthoDB" id="2157530at2759"/>
<proteinExistence type="predicted"/>
<dbReference type="PANTHER" id="PTHR24148:SF64">
    <property type="entry name" value="HETEROKARYON INCOMPATIBILITY DOMAIN-CONTAINING PROTEIN"/>
    <property type="match status" value="1"/>
</dbReference>
<sequence>MTEYHKELRRPSVQFQESTEERCAQRSLRLTSLLVARPEMLLDVVSRPWFSRMWTIQEAAASSFAVLFCGKERLLIGTFFTAYPQILTARGAFVTNIAIMSEQVRRTPLHHRIRLALSPSIFPEAGVGLGNKLDLAELMRDIRMCNAFLPKDKIYAVHAVLLRQGIELPPPEYNDSVSAGEVYRIATVTMLKHLAPSPSLDLHQLVTGRENRLIGSAQLHLGFRTTAILAPRGLCSMTKTLQQETQNHHTTSHQMETLENNPAKTIRALQSWIRIASTFDFYSPTGETIQEAFFATIGAKHGRLDIQGVEILHRYLRDTAEDDTESISDFSPYIDNHTFAADAQISLIRQRFGATFDILQANKSDEWKILVALSTMTGICESILTVCRKNTFFKTDGGYIGAGSCSLCSGDLVVLIPGLNCPMAIRPVGEKHQLVAPLYVHGMMKGEVWDEKISIMSSVVAGSVDIGELDSTVSQLVHLGFV</sequence>
<dbReference type="Pfam" id="PF26639">
    <property type="entry name" value="Het-6_barrel"/>
    <property type="match status" value="1"/>
</dbReference>
<dbReference type="EMBL" id="KZ613944">
    <property type="protein sequence ID" value="PMD41071.1"/>
    <property type="molecule type" value="Genomic_DNA"/>
</dbReference>
<gene>
    <name evidence="1" type="ORF">L207DRAFT_527742</name>
</gene>
<evidence type="ECO:0000313" key="2">
    <source>
        <dbReference type="Proteomes" id="UP000235786"/>
    </source>
</evidence>
<name>A0A2J6RRC9_HYAVF</name>
<protein>
    <recommendedName>
        <fullName evidence="3">Heterokaryon incompatibility domain-containing protein</fullName>
    </recommendedName>
</protein>
<evidence type="ECO:0008006" key="3">
    <source>
        <dbReference type="Google" id="ProtNLM"/>
    </source>
</evidence>
<evidence type="ECO:0000313" key="1">
    <source>
        <dbReference type="EMBL" id="PMD41071.1"/>
    </source>
</evidence>